<dbReference type="HOGENOM" id="CLU_599599_0_0_6"/>
<evidence type="ECO:0000313" key="2">
    <source>
        <dbReference type="EMBL" id="EON91287.1"/>
    </source>
</evidence>
<organism evidence="2 3">
    <name type="scientific">Marinobacter lipolyticus SM19</name>
    <dbReference type="NCBI Taxonomy" id="1318628"/>
    <lineage>
        <taxon>Bacteria</taxon>
        <taxon>Pseudomonadati</taxon>
        <taxon>Pseudomonadota</taxon>
        <taxon>Gammaproteobacteria</taxon>
        <taxon>Pseudomonadales</taxon>
        <taxon>Marinobacteraceae</taxon>
        <taxon>Marinobacter</taxon>
    </lineage>
</organism>
<dbReference type="InterPro" id="IPR013078">
    <property type="entry name" value="His_Pase_superF_clade-1"/>
</dbReference>
<evidence type="ECO:0000313" key="3">
    <source>
        <dbReference type="Proteomes" id="UP000016540"/>
    </source>
</evidence>
<gene>
    <name evidence="2" type="ORF">MARLIPOL_14740</name>
</gene>
<dbReference type="eggNOG" id="COG2062">
    <property type="taxonomic scope" value="Bacteria"/>
</dbReference>
<dbReference type="Proteomes" id="UP000016540">
    <property type="component" value="Unassembled WGS sequence"/>
</dbReference>
<dbReference type="Gene3D" id="1.40.20.10">
    <property type="entry name" value="CHAD domain"/>
    <property type="match status" value="1"/>
</dbReference>
<dbReference type="eggNOG" id="COG5607">
    <property type="taxonomic scope" value="Bacteria"/>
</dbReference>
<dbReference type="PATRIC" id="fig|1318628.3.peg.2946"/>
<proteinExistence type="predicted"/>
<dbReference type="Gene3D" id="3.40.50.1240">
    <property type="entry name" value="Phosphoglycerate mutase-like"/>
    <property type="match status" value="1"/>
</dbReference>
<dbReference type="CDD" id="cd07067">
    <property type="entry name" value="HP_PGM_like"/>
    <property type="match status" value="1"/>
</dbReference>
<dbReference type="SUPFAM" id="SSF53254">
    <property type="entry name" value="Phosphoglycerate mutase-like"/>
    <property type="match status" value="1"/>
</dbReference>
<feature type="domain" description="CHAD" evidence="1">
    <location>
        <begin position="178"/>
        <end position="446"/>
    </location>
</feature>
<dbReference type="STRING" id="1318628.MARLIPOL_14740"/>
<dbReference type="Pfam" id="PF00300">
    <property type="entry name" value="His_Phos_1"/>
    <property type="match status" value="1"/>
</dbReference>
<dbReference type="OrthoDB" id="9810154at2"/>
<comment type="caution">
    <text evidence="2">The sequence shown here is derived from an EMBL/GenBank/DDBJ whole genome shotgun (WGS) entry which is preliminary data.</text>
</comment>
<accession>R8AYE1</accession>
<dbReference type="EMBL" id="ASAD01000017">
    <property type="protein sequence ID" value="EON91287.1"/>
    <property type="molecule type" value="Genomic_DNA"/>
</dbReference>
<dbReference type="RefSeq" id="WP_012139090.1">
    <property type="nucleotide sequence ID" value="NZ_KE007327.1"/>
</dbReference>
<reference evidence="2 3" key="1">
    <citation type="journal article" date="2013" name="Genome Announc.">
        <title>Draft Genome Sequence of the Moderately Halophilic Bacterium Marinobacter lipolyticus Strain SM19.</title>
        <authorList>
            <person name="Papke R.T."/>
            <person name="de la Haba R.R."/>
            <person name="Infante-Dominguez C."/>
            <person name="Perez D."/>
            <person name="Sanchez-Porro C."/>
            <person name="Lapierre P."/>
            <person name="Ventosa A."/>
        </authorList>
    </citation>
    <scope>NUCLEOTIDE SEQUENCE [LARGE SCALE GENOMIC DNA]</scope>
    <source>
        <strain evidence="2 3">SM19</strain>
    </source>
</reference>
<dbReference type="InterPro" id="IPR029033">
    <property type="entry name" value="His_PPase_superfam"/>
</dbReference>
<dbReference type="InterPro" id="IPR007899">
    <property type="entry name" value="CHAD_dom"/>
</dbReference>
<dbReference type="PANTHER" id="PTHR39339:SF1">
    <property type="entry name" value="CHAD DOMAIN-CONTAINING PROTEIN"/>
    <property type="match status" value="1"/>
</dbReference>
<dbReference type="Pfam" id="PF05235">
    <property type="entry name" value="CHAD"/>
    <property type="match status" value="1"/>
</dbReference>
<dbReference type="AlphaFoldDB" id="R8AYE1"/>
<dbReference type="PROSITE" id="PS51708">
    <property type="entry name" value="CHAD"/>
    <property type="match status" value="1"/>
</dbReference>
<keyword evidence="3" id="KW-1185">Reference proteome</keyword>
<dbReference type="SMART" id="SM00880">
    <property type="entry name" value="CHAD"/>
    <property type="match status" value="1"/>
</dbReference>
<name>R8AYE1_9GAMM</name>
<dbReference type="SMART" id="SM00855">
    <property type="entry name" value="PGAM"/>
    <property type="match status" value="1"/>
</dbReference>
<evidence type="ECO:0000259" key="1">
    <source>
        <dbReference type="PROSITE" id="PS51708"/>
    </source>
</evidence>
<sequence>MTDLFLIRHGKSSWADESLRDQARPLNARGQQQLPALARAARQLGALDGLILSSNAERATQTLAGITADRCQQDRIFTEPGLYTFDYRVLLKTLSTVDDESTVTIVGHNPALLDLASHLLDYPPDSFPTGSLMHIRLPARPWNKLKKHSGQLRTLLTPRDISFQLFIRKRDMNSPDSAEPLAGHIPDALLHQYRLMRDLENGVTYGFDEEFLHQYRIALRRSRAIAETVAGLIEVRHLHKAIKTLGRHARATSALRDLHVFIAAREENLRAAGALPFFQSLAHSQQQLREHLQSGNYQRDMDRWLRLITSSSFRKHTLNLKPKDIRHTLESRISRYNQWAAEMTERSPDEDIHGLRKLLKRIRYLMELQKPDRNKVMKKVKKRQSWLGNFQDLHVHLELLYRFREDKGTLTQHDETEDAINTLIESVEQDKAGLRDQILSHHRLML</sequence>
<dbReference type="InterPro" id="IPR038186">
    <property type="entry name" value="CHAD_dom_sf"/>
</dbReference>
<protein>
    <recommendedName>
        <fullName evidence="1">CHAD domain-containing protein</fullName>
    </recommendedName>
</protein>
<dbReference type="PANTHER" id="PTHR39339">
    <property type="entry name" value="SLR1444 PROTEIN"/>
    <property type="match status" value="1"/>
</dbReference>